<dbReference type="GO" id="GO:0030151">
    <property type="term" value="F:molybdenum ion binding"/>
    <property type="evidence" value="ECO:0007669"/>
    <property type="project" value="InterPro"/>
</dbReference>
<dbReference type="Gene3D" id="3.40.50.12440">
    <property type="match status" value="1"/>
</dbReference>
<keyword evidence="9" id="KW-0408">Iron</keyword>
<dbReference type="Pfam" id="PF00384">
    <property type="entry name" value="Molybdopterin"/>
    <property type="match status" value="1"/>
</dbReference>
<dbReference type="Pfam" id="PF01568">
    <property type="entry name" value="Molydop_binding"/>
    <property type="match status" value="1"/>
</dbReference>
<dbReference type="EMBL" id="CP049332">
    <property type="protein sequence ID" value="QIH44456.1"/>
    <property type="molecule type" value="Genomic_DNA"/>
</dbReference>
<dbReference type="PANTHER" id="PTHR43742:SF8">
    <property type="entry name" value="ANAEROBIC DIMETHYL SULFOXIDE REDUCTASE, SUBUNIT A"/>
    <property type="match status" value="1"/>
</dbReference>
<dbReference type="InterPro" id="IPR009010">
    <property type="entry name" value="Asp_de-COase-like_dom_sf"/>
</dbReference>
<evidence type="ECO:0000256" key="10">
    <source>
        <dbReference type="ARBA" id="ARBA00023014"/>
    </source>
</evidence>
<dbReference type="InterPro" id="IPR006657">
    <property type="entry name" value="MoPterin_dinucl-bd_dom"/>
</dbReference>
<evidence type="ECO:0000256" key="3">
    <source>
        <dbReference type="ARBA" id="ARBA00010312"/>
    </source>
</evidence>
<dbReference type="RefSeq" id="WP_165314108.1">
    <property type="nucleotide sequence ID" value="NZ_CP049332.1"/>
</dbReference>
<dbReference type="SUPFAM" id="SSF50692">
    <property type="entry name" value="ADC-like"/>
    <property type="match status" value="1"/>
</dbReference>
<dbReference type="SUPFAM" id="SSF53706">
    <property type="entry name" value="Formate dehydrogenase/DMSO reductase, domains 1-3"/>
    <property type="match status" value="1"/>
</dbReference>
<sequence>MKNKTLLDSELSRRGFMKASATTATAAALTSGLSIPFSSVARAADSSSSSAEEKIKWSACLVNCGSRCPLKVHVKDDQIVRINTEDGIDDSVFGEHQIRPCLRGRSNRYKTYNPDRLKYPMKRIGKRGEGKFKRISWDEATTIIADKLRHTIDTYGNEAIYYQYGSGSTGANLHGRSACKRLLNLLGGYLEQHNTYSTAQIGRVEPFVYGKPQGSYMAQIKHSDLVVMFCQNIAETRMSGGGQIQEIYRALEESQAKVIIIDPRRTDSVVGLNAEWLPIRPGTDAALVAAIGHTLIKEDMADDEFINKYAVGWDESTLPASAEKNASYKSYILGLGADQTEKTPEWAAAITGIPAKRIRQLARELFNAKAAWISQGWGLQRTMNGEQASRAVMMLPVITKQFGRQGTNSGNWGYSSSYPVAGLAIPNPVKTSIPCFLWTKAIADHENMTAKNSYVKGKERLDTGVKFLWNYSSGVTMNQHSDLNHTHEILSDESKCEFILVWDHHMTSSARYADILLPDVSWLEAADLVNNSYATGPYHYLIRMQPTITPLWENRPNYDVLADIAHKLGIGEKFTEGRTLDQWIEHSYNKIREKRPYLPEFSETNDMGIIDRELADIESHIALKEFREDPEANKLSTPSGKIEIYSEQLATLDKEWELPEGDRIPAVAEYLPTREGLGDVERMKQFPLQMTGFHTKRRTHSTYHSVAVLREAVPDEVWMNPMDASQRGLKHGDMTIIFNDRGQVQMPVKVTERMMPGVVAVPQGAWYQPNRNGVDIGGCINSLTTQHPSPLAKGNPQHSNLVEIKRA</sequence>
<dbReference type="InterPro" id="IPR019546">
    <property type="entry name" value="TAT_signal_bac_arc"/>
</dbReference>
<comment type="cofactor">
    <cofactor evidence="1">
        <name>Mo-bis(molybdopterin guanine dinucleotide)</name>
        <dbReference type="ChEBI" id="CHEBI:60539"/>
    </cofactor>
</comment>
<dbReference type="NCBIfam" id="TIGR01409">
    <property type="entry name" value="TAT_signal_seq"/>
    <property type="match status" value="1"/>
</dbReference>
<dbReference type="PROSITE" id="PS00551">
    <property type="entry name" value="MOLYBDOPTERIN_PROK_1"/>
    <property type="match status" value="1"/>
</dbReference>
<comment type="cofactor">
    <cofactor evidence="2">
        <name>[4Fe-4S] cluster</name>
        <dbReference type="ChEBI" id="CHEBI:49883"/>
    </cofactor>
</comment>
<protein>
    <submittedName>
        <fullName evidence="12">Molybdopterin-dependent oxidoreductase</fullName>
    </submittedName>
</protein>
<evidence type="ECO:0000256" key="5">
    <source>
        <dbReference type="ARBA" id="ARBA00022505"/>
    </source>
</evidence>
<evidence type="ECO:0000256" key="7">
    <source>
        <dbReference type="ARBA" id="ARBA00022729"/>
    </source>
</evidence>
<dbReference type="GO" id="GO:0009389">
    <property type="term" value="F:dimethyl sulfoxide reductase activity"/>
    <property type="evidence" value="ECO:0007669"/>
    <property type="project" value="InterPro"/>
</dbReference>
<dbReference type="FunFam" id="2.40.40.20:FF:000010">
    <property type="entry name" value="Anaerobic dimethyl sulfoxide reductase subunit A"/>
    <property type="match status" value="1"/>
</dbReference>
<reference evidence="12 13" key="1">
    <citation type="submission" date="2020-02" db="EMBL/GenBank/DDBJ databases">
        <title>A complete genome of a marine bacterium Vibrio sp. ZWAL4003 isolated from the mangrove sediment with the ability to degrade polysaccharides.</title>
        <authorList>
            <person name="Wu J."/>
            <person name="Qu W."/>
            <person name="Zeng R."/>
        </authorList>
    </citation>
    <scope>NUCLEOTIDE SEQUENCE [LARGE SCALE GENOMIC DNA]</scope>
    <source>
        <strain evidence="12 13">ZWAL4003</strain>
    </source>
</reference>
<dbReference type="CDD" id="cd02794">
    <property type="entry name" value="MopB_CT_DmsA-EC"/>
    <property type="match status" value="1"/>
</dbReference>
<dbReference type="InterPro" id="IPR006311">
    <property type="entry name" value="TAT_signal"/>
</dbReference>
<comment type="similarity">
    <text evidence="3">Belongs to the prokaryotic molybdopterin-containing oxidoreductase family.</text>
</comment>
<dbReference type="SMART" id="SM00926">
    <property type="entry name" value="Molybdop_Fe4S4"/>
    <property type="match status" value="1"/>
</dbReference>
<dbReference type="GO" id="GO:0009061">
    <property type="term" value="P:anaerobic respiration"/>
    <property type="evidence" value="ECO:0007669"/>
    <property type="project" value="TreeGrafter"/>
</dbReference>
<dbReference type="Gene3D" id="3.40.228.10">
    <property type="entry name" value="Dimethylsulfoxide Reductase, domain 2"/>
    <property type="match status" value="1"/>
</dbReference>
<dbReference type="NCBIfam" id="TIGR02166">
    <property type="entry name" value="dmsA_ynfE"/>
    <property type="match status" value="1"/>
</dbReference>
<evidence type="ECO:0000256" key="2">
    <source>
        <dbReference type="ARBA" id="ARBA00001966"/>
    </source>
</evidence>
<dbReference type="InterPro" id="IPR050612">
    <property type="entry name" value="Prok_Mopterin_Oxidored"/>
</dbReference>
<evidence type="ECO:0000256" key="8">
    <source>
        <dbReference type="ARBA" id="ARBA00023002"/>
    </source>
</evidence>
<dbReference type="GO" id="GO:0043546">
    <property type="term" value="F:molybdopterin cofactor binding"/>
    <property type="evidence" value="ECO:0007669"/>
    <property type="project" value="InterPro"/>
</dbReference>
<proteinExistence type="inferred from homology"/>
<gene>
    <name evidence="12" type="ORF">G5S32_21185</name>
</gene>
<dbReference type="AlphaFoldDB" id="A0A6G7CQY6"/>
<dbReference type="InterPro" id="IPR011888">
    <property type="entry name" value="Anaer_DMSO_reductase"/>
</dbReference>
<dbReference type="Pfam" id="PF04879">
    <property type="entry name" value="Molybdop_Fe4S4"/>
    <property type="match status" value="1"/>
</dbReference>
<dbReference type="GO" id="GO:0030288">
    <property type="term" value="C:outer membrane-bounded periplasmic space"/>
    <property type="evidence" value="ECO:0007669"/>
    <property type="project" value="TreeGrafter"/>
</dbReference>
<dbReference type="GO" id="GO:0051539">
    <property type="term" value="F:4 iron, 4 sulfur cluster binding"/>
    <property type="evidence" value="ECO:0007669"/>
    <property type="project" value="UniProtKB-KW"/>
</dbReference>
<name>A0A6G7CQY6_9VIBR</name>
<evidence type="ECO:0000256" key="4">
    <source>
        <dbReference type="ARBA" id="ARBA00022485"/>
    </source>
</evidence>
<evidence type="ECO:0000256" key="6">
    <source>
        <dbReference type="ARBA" id="ARBA00022723"/>
    </source>
</evidence>
<keyword evidence="13" id="KW-1185">Reference proteome</keyword>
<dbReference type="InterPro" id="IPR006963">
    <property type="entry name" value="Mopterin_OxRdtase_4Fe-4S_dom"/>
</dbReference>
<dbReference type="Proteomes" id="UP000503003">
    <property type="component" value="Chromosome 2"/>
</dbReference>
<evidence type="ECO:0000256" key="1">
    <source>
        <dbReference type="ARBA" id="ARBA00001942"/>
    </source>
</evidence>
<evidence type="ECO:0000256" key="9">
    <source>
        <dbReference type="ARBA" id="ARBA00023004"/>
    </source>
</evidence>
<keyword evidence="6" id="KW-0479">Metal-binding</keyword>
<accession>A0A6G7CQY6</accession>
<keyword evidence="4" id="KW-0004">4Fe-4S</keyword>
<dbReference type="InterPro" id="IPR027467">
    <property type="entry name" value="MopterinOxRdtase_cofactor_BS"/>
</dbReference>
<keyword evidence="7" id="KW-0732">Signal</keyword>
<evidence type="ECO:0000313" key="13">
    <source>
        <dbReference type="Proteomes" id="UP000503003"/>
    </source>
</evidence>
<dbReference type="PROSITE" id="PS51318">
    <property type="entry name" value="TAT"/>
    <property type="match status" value="1"/>
</dbReference>
<dbReference type="Gene3D" id="3.40.50.740">
    <property type="match status" value="1"/>
</dbReference>
<keyword evidence="8" id="KW-0560">Oxidoreductase</keyword>
<dbReference type="GO" id="GO:0009055">
    <property type="term" value="F:electron transfer activity"/>
    <property type="evidence" value="ECO:0007669"/>
    <property type="project" value="TreeGrafter"/>
</dbReference>
<dbReference type="PROSITE" id="PS51669">
    <property type="entry name" value="4FE4S_MOW_BIS_MGD"/>
    <property type="match status" value="1"/>
</dbReference>
<feature type="domain" description="4Fe-4S Mo/W bis-MGD-type" evidence="11">
    <location>
        <begin position="53"/>
        <end position="115"/>
    </location>
</feature>
<evidence type="ECO:0000259" key="11">
    <source>
        <dbReference type="PROSITE" id="PS51669"/>
    </source>
</evidence>
<dbReference type="InterPro" id="IPR006656">
    <property type="entry name" value="Mopterin_OxRdtase"/>
</dbReference>
<keyword evidence="10" id="KW-0411">Iron-sulfur</keyword>
<organism evidence="12 13">
    <name type="scientific">Vibrio ziniensis</name>
    <dbReference type="NCBI Taxonomy" id="2711221"/>
    <lineage>
        <taxon>Bacteria</taxon>
        <taxon>Pseudomonadati</taxon>
        <taxon>Pseudomonadota</taxon>
        <taxon>Gammaproteobacteria</taxon>
        <taxon>Vibrionales</taxon>
        <taxon>Vibrionaceae</taxon>
        <taxon>Vibrio</taxon>
    </lineage>
</organism>
<evidence type="ECO:0000313" key="12">
    <source>
        <dbReference type="EMBL" id="QIH44456.1"/>
    </source>
</evidence>
<keyword evidence="5" id="KW-0500">Molybdenum</keyword>
<dbReference type="CDD" id="cd02770">
    <property type="entry name" value="MopB_DmsA-EC"/>
    <property type="match status" value="1"/>
</dbReference>
<dbReference type="KEGG" id="vzi:G5S32_21185"/>
<dbReference type="PANTHER" id="PTHR43742">
    <property type="entry name" value="TRIMETHYLAMINE-N-OXIDE REDUCTASE"/>
    <property type="match status" value="1"/>
</dbReference>
<dbReference type="Gene3D" id="2.40.40.20">
    <property type="match status" value="1"/>
</dbReference>